<proteinExistence type="predicted"/>
<keyword evidence="5" id="KW-1185">Reference proteome</keyword>
<name>A0AAE0TAZ2_9BIVA</name>
<comment type="caution">
    <text evidence="4">The sequence shown here is derived from an EMBL/GenBank/DDBJ whole genome shotgun (WGS) entry which is preliminary data.</text>
</comment>
<dbReference type="AlphaFoldDB" id="A0AAE0TAZ2"/>
<dbReference type="EMBL" id="JAEAOA010000953">
    <property type="protein sequence ID" value="KAK3607057.1"/>
    <property type="molecule type" value="Genomic_DNA"/>
</dbReference>
<evidence type="ECO:0000313" key="5">
    <source>
        <dbReference type="Proteomes" id="UP001195483"/>
    </source>
</evidence>
<keyword evidence="1 2" id="KW-0430">Lectin</keyword>
<evidence type="ECO:0000259" key="3">
    <source>
        <dbReference type="PROSITE" id="PS51304"/>
    </source>
</evidence>
<evidence type="ECO:0000256" key="2">
    <source>
        <dbReference type="RuleBase" id="RU102079"/>
    </source>
</evidence>
<gene>
    <name evidence="4" type="ORF">CHS0354_015369</name>
</gene>
<feature type="domain" description="Galectin" evidence="3">
    <location>
        <begin position="10"/>
        <end position="91"/>
    </location>
</feature>
<dbReference type="GO" id="GO:0030246">
    <property type="term" value="F:carbohydrate binding"/>
    <property type="evidence" value="ECO:0007669"/>
    <property type="project" value="UniProtKB-UniRule"/>
</dbReference>
<dbReference type="Pfam" id="PF00337">
    <property type="entry name" value="Gal-bind_lectin"/>
    <property type="match status" value="1"/>
</dbReference>
<evidence type="ECO:0000313" key="4">
    <source>
        <dbReference type="EMBL" id="KAK3607057.1"/>
    </source>
</evidence>
<organism evidence="4 5">
    <name type="scientific">Potamilus streckersoni</name>
    <dbReference type="NCBI Taxonomy" id="2493646"/>
    <lineage>
        <taxon>Eukaryota</taxon>
        <taxon>Metazoa</taxon>
        <taxon>Spiralia</taxon>
        <taxon>Lophotrochozoa</taxon>
        <taxon>Mollusca</taxon>
        <taxon>Bivalvia</taxon>
        <taxon>Autobranchia</taxon>
        <taxon>Heteroconchia</taxon>
        <taxon>Palaeoheterodonta</taxon>
        <taxon>Unionida</taxon>
        <taxon>Unionoidea</taxon>
        <taxon>Unionidae</taxon>
        <taxon>Ambleminae</taxon>
        <taxon>Lampsilini</taxon>
        <taxon>Potamilus</taxon>
    </lineage>
</organism>
<dbReference type="PANTHER" id="PTHR11346">
    <property type="entry name" value="GALECTIN"/>
    <property type="match status" value="1"/>
</dbReference>
<dbReference type="PANTHER" id="PTHR11346:SF147">
    <property type="entry name" value="GALECTIN"/>
    <property type="match status" value="1"/>
</dbReference>
<reference evidence="4" key="3">
    <citation type="submission" date="2023-05" db="EMBL/GenBank/DDBJ databases">
        <authorList>
            <person name="Smith C.H."/>
        </authorList>
    </citation>
    <scope>NUCLEOTIDE SEQUENCE</scope>
    <source>
        <strain evidence="4">CHS0354</strain>
        <tissue evidence="4">Mantle</tissue>
    </source>
</reference>
<dbReference type="SUPFAM" id="SSF49899">
    <property type="entry name" value="Concanavalin A-like lectins/glucanases"/>
    <property type="match status" value="1"/>
</dbReference>
<protein>
    <recommendedName>
        <fullName evidence="2">Galectin</fullName>
    </recommendedName>
</protein>
<dbReference type="InterPro" id="IPR013320">
    <property type="entry name" value="ConA-like_dom_sf"/>
</dbReference>
<dbReference type="PROSITE" id="PS51304">
    <property type="entry name" value="GALECTIN"/>
    <property type="match status" value="1"/>
</dbReference>
<accession>A0AAE0TAZ2</accession>
<reference evidence="4" key="1">
    <citation type="journal article" date="2021" name="Genome Biol. Evol.">
        <title>A High-Quality Reference Genome for a Parasitic Bivalve with Doubly Uniparental Inheritance (Bivalvia: Unionida).</title>
        <authorList>
            <person name="Smith C.H."/>
        </authorList>
    </citation>
    <scope>NUCLEOTIDE SEQUENCE</scope>
    <source>
        <strain evidence="4">CHS0354</strain>
    </source>
</reference>
<reference evidence="4" key="2">
    <citation type="journal article" date="2021" name="Genome Biol. Evol.">
        <title>Developing a high-quality reference genome for a parasitic bivalve with doubly uniparental inheritance (Bivalvia: Unionida).</title>
        <authorList>
            <person name="Smith C.H."/>
        </authorList>
    </citation>
    <scope>NUCLEOTIDE SEQUENCE</scope>
    <source>
        <strain evidence="4">CHS0354</strain>
        <tissue evidence="4">Mantle</tissue>
    </source>
</reference>
<dbReference type="Proteomes" id="UP001195483">
    <property type="component" value="Unassembled WGS sequence"/>
</dbReference>
<evidence type="ECO:0000256" key="1">
    <source>
        <dbReference type="ARBA" id="ARBA00022734"/>
    </source>
</evidence>
<dbReference type="InterPro" id="IPR044156">
    <property type="entry name" value="Galectin-like"/>
</dbReference>
<dbReference type="InterPro" id="IPR001079">
    <property type="entry name" value="Galectin_CRD"/>
</dbReference>
<dbReference type="Gene3D" id="2.60.120.200">
    <property type="match status" value="1"/>
</dbReference>
<sequence length="91" mass="10761">MSKTYTNPTIPFKINIKLVEQKHFVIIGRPLSDDKRFTFNFQKGLLSDAPNIAFQFDVNCRNRVIAMNYRTDSTWGREIREITKFPFSEKE</sequence>